<evidence type="ECO:0000313" key="3">
    <source>
        <dbReference type="Proteomes" id="UP000266188"/>
    </source>
</evidence>
<dbReference type="STRING" id="2070753.A0A3A2Z5F5"/>
<protein>
    <recommendedName>
        <fullName evidence="4">HRQ family protein</fullName>
    </recommendedName>
</protein>
<gene>
    <name evidence="2" type="ORF">PHISCL_09334</name>
</gene>
<dbReference type="EMBL" id="MVGC01000576">
    <property type="protein sequence ID" value="RJE18322.1"/>
    <property type="molecule type" value="Genomic_DNA"/>
</dbReference>
<dbReference type="Proteomes" id="UP000266188">
    <property type="component" value="Unassembled WGS sequence"/>
</dbReference>
<reference evidence="3" key="1">
    <citation type="submission" date="2017-02" db="EMBL/GenBank/DDBJ databases">
        <authorList>
            <person name="Tafer H."/>
            <person name="Lopandic K."/>
        </authorList>
    </citation>
    <scope>NUCLEOTIDE SEQUENCE [LARGE SCALE GENOMIC DNA]</scope>
    <source>
        <strain evidence="3">CBS 366.77</strain>
    </source>
</reference>
<comment type="caution">
    <text evidence="2">The sequence shown here is derived from an EMBL/GenBank/DDBJ whole genome shotgun (WGS) entry which is preliminary data.</text>
</comment>
<feature type="compositionally biased region" description="Basic and acidic residues" evidence="1">
    <location>
        <begin position="187"/>
        <end position="196"/>
    </location>
</feature>
<proteinExistence type="predicted"/>
<dbReference type="OrthoDB" id="5043642at2759"/>
<feature type="region of interest" description="Disordered" evidence="1">
    <location>
        <begin position="174"/>
        <end position="196"/>
    </location>
</feature>
<evidence type="ECO:0000256" key="1">
    <source>
        <dbReference type="SAM" id="MobiDB-lite"/>
    </source>
</evidence>
<keyword evidence="3" id="KW-1185">Reference proteome</keyword>
<feature type="compositionally biased region" description="Low complexity" evidence="1">
    <location>
        <begin position="175"/>
        <end position="185"/>
    </location>
</feature>
<sequence length="371" mass="42114">KEARKAKAATTLPAPGFPSIEPLRGFVWKNVEPEKCRPFVGKERFNLTMALENLDPSELIKIDKTYKDRLVLRSSLVKSHPDIVIGVLDLSDSNIRAAVEEYYSFMLGTYLPGRYPELFKLHDAELVEGSKVHMLENRVTDEVWPVNLPKDTRRGLEILAKLIDEEVLFLLPDTSSASSTSSSTEAENEKEKKNEKKEEKYMLKAYSTCFPSGFNTREKLGLRLANIHTPVPGYSEKLERSMDRFFSKIEVGKYVKRVNWSVTTQTELFAAFGGIHGDEGEGMKQLTLDELDLDSTVLRCERQTLHRLPKTKALVFAFHTYIYPISEIKEEGLGEELAKAIDGLKEGNVPQIYAYKRGPAWGEAVKEYLRS</sequence>
<dbReference type="InterPro" id="IPR021848">
    <property type="entry name" value="HODM_asu-like"/>
</dbReference>
<evidence type="ECO:0008006" key="4">
    <source>
        <dbReference type="Google" id="ProtNLM"/>
    </source>
</evidence>
<evidence type="ECO:0000313" key="2">
    <source>
        <dbReference type="EMBL" id="RJE18322.1"/>
    </source>
</evidence>
<feature type="non-terminal residue" evidence="2">
    <location>
        <position position="1"/>
    </location>
</feature>
<organism evidence="2 3">
    <name type="scientific">Aspergillus sclerotialis</name>
    <dbReference type="NCBI Taxonomy" id="2070753"/>
    <lineage>
        <taxon>Eukaryota</taxon>
        <taxon>Fungi</taxon>
        <taxon>Dikarya</taxon>
        <taxon>Ascomycota</taxon>
        <taxon>Pezizomycotina</taxon>
        <taxon>Eurotiomycetes</taxon>
        <taxon>Eurotiomycetidae</taxon>
        <taxon>Eurotiales</taxon>
        <taxon>Aspergillaceae</taxon>
        <taxon>Aspergillus</taxon>
        <taxon>Aspergillus subgen. Polypaecilum</taxon>
    </lineage>
</organism>
<dbReference type="Pfam" id="PF11927">
    <property type="entry name" value="HODM_asu-like"/>
    <property type="match status" value="1"/>
</dbReference>
<dbReference type="AlphaFoldDB" id="A0A3A2Z5F5"/>
<name>A0A3A2Z5F5_9EURO</name>
<accession>A0A3A2Z5F5</accession>